<dbReference type="GO" id="GO:0045292">
    <property type="term" value="P:mRNA cis splicing, via spliceosome"/>
    <property type="evidence" value="ECO:0007669"/>
    <property type="project" value="TreeGrafter"/>
</dbReference>
<dbReference type="STRING" id="32264.T1KQK8"/>
<feature type="coiled-coil region" evidence="4">
    <location>
        <begin position="428"/>
        <end position="472"/>
    </location>
</feature>
<keyword evidence="4" id="KW-0175">Coiled coil</keyword>
<evidence type="ECO:0000313" key="6">
    <source>
        <dbReference type="EnsemblMetazoa" id="tetur18g00290.1"/>
    </source>
</evidence>
<comment type="subcellular location">
    <subcellularLocation>
        <location evidence="1">Nucleus</location>
    </subcellularLocation>
</comment>
<reference evidence="6" key="2">
    <citation type="submission" date="2015-06" db="UniProtKB">
        <authorList>
            <consortium name="EnsemblMetazoa"/>
        </authorList>
    </citation>
    <scope>IDENTIFICATION</scope>
</reference>
<keyword evidence="7" id="KW-1185">Reference proteome</keyword>
<dbReference type="Proteomes" id="UP000015104">
    <property type="component" value="Unassembled WGS sequence"/>
</dbReference>
<evidence type="ECO:0000256" key="5">
    <source>
        <dbReference type="SAM" id="MobiDB-lite"/>
    </source>
</evidence>
<evidence type="ECO:0000256" key="2">
    <source>
        <dbReference type="ARBA" id="ARBA00006076"/>
    </source>
</evidence>
<accession>T1KQK8</accession>
<feature type="region of interest" description="Disordered" evidence="5">
    <location>
        <begin position="597"/>
        <end position="618"/>
    </location>
</feature>
<dbReference type="EMBL" id="CAEY01000377">
    <property type="status" value="NOT_ANNOTATED_CDS"/>
    <property type="molecule type" value="Genomic_DNA"/>
</dbReference>
<feature type="compositionally biased region" description="Low complexity" evidence="5">
    <location>
        <begin position="1"/>
        <end position="11"/>
    </location>
</feature>
<dbReference type="OMA" id="WNEVDME"/>
<evidence type="ECO:0000313" key="7">
    <source>
        <dbReference type="Proteomes" id="UP000015104"/>
    </source>
</evidence>
<evidence type="ECO:0008006" key="8">
    <source>
        <dbReference type="Google" id="ProtNLM"/>
    </source>
</evidence>
<dbReference type="Pfam" id="PF03343">
    <property type="entry name" value="SART-1"/>
    <property type="match status" value="1"/>
</dbReference>
<feature type="region of interest" description="Disordered" evidence="5">
    <location>
        <begin position="1"/>
        <end position="139"/>
    </location>
</feature>
<evidence type="ECO:0000256" key="3">
    <source>
        <dbReference type="ARBA" id="ARBA00023242"/>
    </source>
</evidence>
<comment type="similarity">
    <text evidence="2">Belongs to the SNU66/SART1 family.</text>
</comment>
<feature type="region of interest" description="Disordered" evidence="5">
    <location>
        <begin position="350"/>
        <end position="393"/>
    </location>
</feature>
<feature type="compositionally biased region" description="Polar residues" evidence="5">
    <location>
        <begin position="605"/>
        <end position="618"/>
    </location>
</feature>
<sequence>MPSHRSPTRSSKSSKSRKSPDRSKKHKHYRSHNDHEEHDHHHHDHTHHHSNDSHRHHDRSRDKLSVSSRKTESLSRKRHYSPDEESPDRKDDNKKSKVRPKEEKDEEYISRKSDQRRESPKVKEESQKSEPKGLADLLPDEDAANWVLKSRKIEEERRKIEKMKAERKARILDEMDDEIVSQVAGPSKSNINQLYTEEDLKGLKVAHSEKYLKEGHQIIMTLKDKDVLDENEDVLENVNIVDLEKAEKNMDNKLKKNEYRPYDEPEFDEFGILKKKNLLAKYDEEIDGMKKDSFQIGSSSVDREKEAELIREMLRQQAGKISLETPQFKVASEYYTEEEMTKFKKPKKIRAKKKGKRFSEEVIVESTNSDHGSRKNRNSQNVEEVPSTSSSVDKKLIEKRIKVQMDDDLLQSDSEIPDIDLSEIVLEEQEAEEEFRKSLEKAKKLKEKEKEKKEEEERIAKLIAEREASIKKEQEDDYSDIASTSQGRSTIVLNATAEFCRNLGDISTIKEEYEDEDELMDFEKDLLDDKRSNEILEEKSPEQPIRGTWNEVDMEASVASFDSVEIADPSQPILEEEPDVSHGVAAALKVAMKKGYLDKEPRKPTSGSRHSSLQAQNYTIEEKFYDEEKLGRRGDRYNGPLSDFKEKDSYKPDVKLDYVDEKGRLLNQKEAFRVLSHKFHGKGPGKNKIDKRMKKLDQEGKLRQMHSTDTPLGTLKLLQDKQKELHTPYVVLSGASTSLTKK</sequence>
<feature type="compositionally biased region" description="Basic and acidic residues" evidence="5">
    <location>
        <begin position="87"/>
        <end position="133"/>
    </location>
</feature>
<dbReference type="AlphaFoldDB" id="T1KQK8"/>
<proteinExistence type="inferred from homology"/>
<dbReference type="eggNOG" id="KOG2217">
    <property type="taxonomic scope" value="Eukaryota"/>
</dbReference>
<dbReference type="EnsemblMetazoa" id="tetur18g00290.1">
    <property type="protein sequence ID" value="tetur18g00290.1"/>
    <property type="gene ID" value="tetur18g00290"/>
</dbReference>
<protein>
    <recommendedName>
        <fullName evidence="8">U4/U6.U5 tri-snRNP-associated protein 1</fullName>
    </recommendedName>
</protein>
<keyword evidence="3" id="KW-0539">Nucleus</keyword>
<dbReference type="GO" id="GO:0000481">
    <property type="term" value="P:maturation of 5S rRNA"/>
    <property type="evidence" value="ECO:0007669"/>
    <property type="project" value="TreeGrafter"/>
</dbReference>
<dbReference type="PANTHER" id="PTHR14152:SF5">
    <property type="entry name" value="U4_U6.U5 TRI-SNRNP-ASSOCIATED PROTEIN 1"/>
    <property type="match status" value="1"/>
</dbReference>
<dbReference type="GO" id="GO:0046540">
    <property type="term" value="C:U4/U6 x U5 tri-snRNP complex"/>
    <property type="evidence" value="ECO:0007669"/>
    <property type="project" value="TreeGrafter"/>
</dbReference>
<dbReference type="OrthoDB" id="5583at2759"/>
<dbReference type="HOGENOM" id="CLU_009379_3_0_1"/>
<feature type="compositionally biased region" description="Basic and acidic residues" evidence="5">
    <location>
        <begin position="49"/>
        <end position="75"/>
    </location>
</feature>
<name>T1KQK8_TETUR</name>
<dbReference type="KEGG" id="tut:107366456"/>
<reference evidence="7" key="1">
    <citation type="submission" date="2011-08" db="EMBL/GenBank/DDBJ databases">
        <authorList>
            <person name="Rombauts S."/>
        </authorList>
    </citation>
    <scope>NUCLEOTIDE SEQUENCE</scope>
    <source>
        <strain evidence="7">London</strain>
    </source>
</reference>
<evidence type="ECO:0000256" key="1">
    <source>
        <dbReference type="ARBA" id="ARBA00004123"/>
    </source>
</evidence>
<dbReference type="PANTHER" id="PTHR14152">
    <property type="entry name" value="SQUAMOUS CELL CARCINOMA ANTIGEN RECOGNISED BY CYTOTOXIC T LYMPHOCYTES"/>
    <property type="match status" value="1"/>
</dbReference>
<feature type="compositionally biased region" description="Polar residues" evidence="5">
    <location>
        <begin position="378"/>
        <end position="391"/>
    </location>
</feature>
<feature type="compositionally biased region" description="Basic residues" evidence="5">
    <location>
        <begin position="12"/>
        <end position="30"/>
    </location>
</feature>
<organism evidence="6 7">
    <name type="scientific">Tetranychus urticae</name>
    <name type="common">Two-spotted spider mite</name>
    <dbReference type="NCBI Taxonomy" id="32264"/>
    <lineage>
        <taxon>Eukaryota</taxon>
        <taxon>Metazoa</taxon>
        <taxon>Ecdysozoa</taxon>
        <taxon>Arthropoda</taxon>
        <taxon>Chelicerata</taxon>
        <taxon>Arachnida</taxon>
        <taxon>Acari</taxon>
        <taxon>Acariformes</taxon>
        <taxon>Trombidiformes</taxon>
        <taxon>Prostigmata</taxon>
        <taxon>Eleutherengona</taxon>
        <taxon>Raphignathae</taxon>
        <taxon>Tetranychoidea</taxon>
        <taxon>Tetranychidae</taxon>
        <taxon>Tetranychus</taxon>
    </lineage>
</organism>
<dbReference type="InterPro" id="IPR005011">
    <property type="entry name" value="SNU66/SART1"/>
</dbReference>
<gene>
    <name evidence="6" type="primary">107366456</name>
</gene>
<evidence type="ECO:0000256" key="4">
    <source>
        <dbReference type="SAM" id="Coils"/>
    </source>
</evidence>